<dbReference type="OrthoDB" id="4369127at2759"/>
<dbReference type="Gene3D" id="3.30.70.270">
    <property type="match status" value="1"/>
</dbReference>
<feature type="domain" description="Integrase catalytic" evidence="2">
    <location>
        <begin position="411"/>
        <end position="481"/>
    </location>
</feature>
<dbReference type="Proteomes" id="UP001152622">
    <property type="component" value="Chromosome 5"/>
</dbReference>
<dbReference type="Gene3D" id="1.10.340.70">
    <property type="match status" value="1"/>
</dbReference>
<dbReference type="PANTHER" id="PTHR37984">
    <property type="entry name" value="PROTEIN CBG26694"/>
    <property type="match status" value="1"/>
</dbReference>
<dbReference type="InterPro" id="IPR012337">
    <property type="entry name" value="RNaseH-like_sf"/>
</dbReference>
<protein>
    <recommendedName>
        <fullName evidence="1">Gypsy retrotransposon integrase-like protein 1</fullName>
    </recommendedName>
</protein>
<evidence type="ECO:0000313" key="3">
    <source>
        <dbReference type="EMBL" id="KAJ8359110.1"/>
    </source>
</evidence>
<gene>
    <name evidence="3" type="ORF">SKAU_G00156350</name>
</gene>
<evidence type="ECO:0000256" key="1">
    <source>
        <dbReference type="ARBA" id="ARBA00039658"/>
    </source>
</evidence>
<dbReference type="AlphaFoldDB" id="A0A9Q1FHN2"/>
<dbReference type="InterPro" id="IPR043128">
    <property type="entry name" value="Rev_trsase/Diguanyl_cyclase"/>
</dbReference>
<proteinExistence type="predicted"/>
<organism evidence="3 4">
    <name type="scientific">Synaphobranchus kaupii</name>
    <name type="common">Kaup's arrowtooth eel</name>
    <dbReference type="NCBI Taxonomy" id="118154"/>
    <lineage>
        <taxon>Eukaryota</taxon>
        <taxon>Metazoa</taxon>
        <taxon>Chordata</taxon>
        <taxon>Craniata</taxon>
        <taxon>Vertebrata</taxon>
        <taxon>Euteleostomi</taxon>
        <taxon>Actinopterygii</taxon>
        <taxon>Neopterygii</taxon>
        <taxon>Teleostei</taxon>
        <taxon>Anguilliformes</taxon>
        <taxon>Synaphobranchidae</taxon>
        <taxon>Synaphobranchus</taxon>
    </lineage>
</organism>
<reference evidence="3" key="1">
    <citation type="journal article" date="2023" name="Science">
        <title>Genome structures resolve the early diversification of teleost fishes.</title>
        <authorList>
            <person name="Parey E."/>
            <person name="Louis A."/>
            <person name="Montfort J."/>
            <person name="Bouchez O."/>
            <person name="Roques C."/>
            <person name="Iampietro C."/>
            <person name="Lluch J."/>
            <person name="Castinel A."/>
            <person name="Donnadieu C."/>
            <person name="Desvignes T."/>
            <person name="Floi Bucao C."/>
            <person name="Jouanno E."/>
            <person name="Wen M."/>
            <person name="Mejri S."/>
            <person name="Dirks R."/>
            <person name="Jansen H."/>
            <person name="Henkel C."/>
            <person name="Chen W.J."/>
            <person name="Zahm M."/>
            <person name="Cabau C."/>
            <person name="Klopp C."/>
            <person name="Thompson A.W."/>
            <person name="Robinson-Rechavi M."/>
            <person name="Braasch I."/>
            <person name="Lecointre G."/>
            <person name="Bobe J."/>
            <person name="Postlethwait J.H."/>
            <person name="Berthelot C."/>
            <person name="Roest Crollius H."/>
            <person name="Guiguen Y."/>
        </authorList>
    </citation>
    <scope>NUCLEOTIDE SEQUENCE</scope>
    <source>
        <strain evidence="3">WJC10195</strain>
    </source>
</reference>
<sequence>MVANVLARSTDGRVPVRLLNSGEQPVTLWPRSRLAELSKPCRVLPKERVMFEEAAGELRVKVISPGNAPPTGASSETTGPLSIPVQANLQGLDVLQVRQLNHLLEKHQAVFSQNDSDYGYTTTVAHSIPTGNAHPMKQRHRRVPPHVFQEVKRDLVAQVILRATVKEHGLKLKPRKCFLFKTEVKFLGHMVSAAGVQVDADKVKVLKDWAVPNSMKGEPEVEDTEKDFLVRTAEEVRTCLWPGKKNKLMKASVAATQATVKSELRGYSWDELWRRQAEDPDVGPVIEAVRGGTPLIKRQLRESSPLQRKLYGQWERLCLQKGVLFRRFCDPPDGQEVRQLVVPAALQRHIYETQHDHGGHFSQGGTLDLLRRGYYWPRMVADVKSWVQQCKRCALARDVFPKAQAPMTCTKVTAPLEVLAMYFTVLEPSVGGYENVLVLIDMFTRFTIAIPTKDQTAKATAAALVRHWFVYYGCPARLHAD</sequence>
<evidence type="ECO:0000313" key="4">
    <source>
        <dbReference type="Proteomes" id="UP001152622"/>
    </source>
</evidence>
<dbReference type="SUPFAM" id="SSF53098">
    <property type="entry name" value="Ribonuclease H-like"/>
    <property type="match status" value="1"/>
</dbReference>
<comment type="caution">
    <text evidence="3">The sequence shown here is derived from an EMBL/GenBank/DDBJ whole genome shotgun (WGS) entry which is preliminary data.</text>
</comment>
<dbReference type="InterPro" id="IPR036397">
    <property type="entry name" value="RNaseH_sf"/>
</dbReference>
<dbReference type="SUPFAM" id="SSF56672">
    <property type="entry name" value="DNA/RNA polymerases"/>
    <property type="match status" value="1"/>
</dbReference>
<dbReference type="Pfam" id="PF17921">
    <property type="entry name" value="Integrase_H2C2"/>
    <property type="match status" value="1"/>
</dbReference>
<dbReference type="GO" id="GO:0003676">
    <property type="term" value="F:nucleic acid binding"/>
    <property type="evidence" value="ECO:0007669"/>
    <property type="project" value="InterPro"/>
</dbReference>
<dbReference type="InterPro" id="IPR001584">
    <property type="entry name" value="Integrase_cat-core"/>
</dbReference>
<dbReference type="InterPro" id="IPR050951">
    <property type="entry name" value="Retrovirus_Pol_polyprotein"/>
</dbReference>
<name>A0A9Q1FHN2_SYNKA</name>
<dbReference type="EMBL" id="JAINUF010000005">
    <property type="protein sequence ID" value="KAJ8359110.1"/>
    <property type="molecule type" value="Genomic_DNA"/>
</dbReference>
<dbReference type="PANTHER" id="PTHR37984:SF15">
    <property type="entry name" value="INTEGRASE CATALYTIC DOMAIN-CONTAINING PROTEIN"/>
    <property type="match status" value="1"/>
</dbReference>
<dbReference type="Gene3D" id="3.30.420.10">
    <property type="entry name" value="Ribonuclease H-like superfamily/Ribonuclease H"/>
    <property type="match status" value="1"/>
</dbReference>
<dbReference type="GO" id="GO:0015074">
    <property type="term" value="P:DNA integration"/>
    <property type="evidence" value="ECO:0007669"/>
    <property type="project" value="InterPro"/>
</dbReference>
<keyword evidence="4" id="KW-1185">Reference proteome</keyword>
<accession>A0A9Q1FHN2</accession>
<dbReference type="InterPro" id="IPR043502">
    <property type="entry name" value="DNA/RNA_pol_sf"/>
</dbReference>
<evidence type="ECO:0000259" key="2">
    <source>
        <dbReference type="PROSITE" id="PS50994"/>
    </source>
</evidence>
<dbReference type="FunFam" id="1.10.340.70:FF:000001">
    <property type="entry name" value="Retrovirus-related Pol polyprotein from transposon gypsy-like Protein"/>
    <property type="match status" value="1"/>
</dbReference>
<dbReference type="InterPro" id="IPR041588">
    <property type="entry name" value="Integrase_H2C2"/>
</dbReference>
<dbReference type="PROSITE" id="PS50994">
    <property type="entry name" value="INTEGRASE"/>
    <property type="match status" value="1"/>
</dbReference>